<evidence type="ECO:0000256" key="7">
    <source>
        <dbReference type="SAM" id="MobiDB-lite"/>
    </source>
</evidence>
<protein>
    <submittedName>
        <fullName evidence="10">Exopolysaccharide biosynthesis polyprenyl glycosylphosphotransferase</fullName>
    </submittedName>
</protein>
<proteinExistence type="inferred from homology"/>
<evidence type="ECO:0000256" key="1">
    <source>
        <dbReference type="ARBA" id="ARBA00004141"/>
    </source>
</evidence>
<keyword evidence="5 8" id="KW-1133">Transmembrane helix</keyword>
<keyword evidence="3" id="KW-0808">Transferase</keyword>
<feature type="transmembrane region" description="Helical" evidence="8">
    <location>
        <begin position="149"/>
        <end position="169"/>
    </location>
</feature>
<dbReference type="PANTHER" id="PTHR30576">
    <property type="entry name" value="COLANIC BIOSYNTHESIS UDP-GLUCOSE LIPID CARRIER TRANSFERASE"/>
    <property type="match status" value="1"/>
</dbReference>
<evidence type="ECO:0000313" key="11">
    <source>
        <dbReference type="Proteomes" id="UP001240250"/>
    </source>
</evidence>
<feature type="transmembrane region" description="Helical" evidence="8">
    <location>
        <begin position="320"/>
        <end position="343"/>
    </location>
</feature>
<dbReference type="Pfam" id="PF13727">
    <property type="entry name" value="CoA_binding_3"/>
    <property type="match status" value="1"/>
</dbReference>
<comment type="subcellular location">
    <subcellularLocation>
        <location evidence="1">Membrane</location>
        <topology evidence="1">Multi-pass membrane protein</topology>
    </subcellularLocation>
</comment>
<evidence type="ECO:0000256" key="8">
    <source>
        <dbReference type="SAM" id="Phobius"/>
    </source>
</evidence>
<feature type="domain" description="Bacterial sugar transferase" evidence="9">
    <location>
        <begin position="315"/>
        <end position="502"/>
    </location>
</feature>
<dbReference type="InterPro" id="IPR017475">
    <property type="entry name" value="EPS_sugar_tfrase"/>
</dbReference>
<dbReference type="RefSeq" id="WP_070319688.1">
    <property type="nucleotide sequence ID" value="NZ_JAUSVM010000001.1"/>
</dbReference>
<evidence type="ECO:0000313" key="10">
    <source>
        <dbReference type="EMBL" id="MDQ0424478.1"/>
    </source>
</evidence>
<name>A0ABU0GHF5_9CELL</name>
<dbReference type="EMBL" id="JAUSVM010000001">
    <property type="protein sequence ID" value="MDQ0424478.1"/>
    <property type="molecule type" value="Genomic_DNA"/>
</dbReference>
<feature type="transmembrane region" description="Helical" evidence="8">
    <location>
        <begin position="123"/>
        <end position="143"/>
    </location>
</feature>
<gene>
    <name evidence="10" type="ORF">JO380_000859</name>
</gene>
<evidence type="ECO:0000256" key="5">
    <source>
        <dbReference type="ARBA" id="ARBA00022989"/>
    </source>
</evidence>
<feature type="transmembrane region" description="Helical" evidence="8">
    <location>
        <begin position="89"/>
        <end position="111"/>
    </location>
</feature>
<evidence type="ECO:0000256" key="2">
    <source>
        <dbReference type="ARBA" id="ARBA00006464"/>
    </source>
</evidence>
<evidence type="ECO:0000256" key="6">
    <source>
        <dbReference type="ARBA" id="ARBA00023136"/>
    </source>
</evidence>
<keyword evidence="11" id="KW-1185">Reference proteome</keyword>
<feature type="compositionally biased region" description="Basic and acidic residues" evidence="7">
    <location>
        <begin position="14"/>
        <end position="23"/>
    </location>
</feature>
<comment type="similarity">
    <text evidence="2">Belongs to the bacterial sugar transferase family.</text>
</comment>
<dbReference type="Gene3D" id="3.40.50.720">
    <property type="entry name" value="NAD(P)-binding Rossmann-like Domain"/>
    <property type="match status" value="1"/>
</dbReference>
<dbReference type="InterPro" id="IPR003362">
    <property type="entry name" value="Bact_transf"/>
</dbReference>
<dbReference type="Pfam" id="PF02397">
    <property type="entry name" value="Bac_transf"/>
    <property type="match status" value="1"/>
</dbReference>
<evidence type="ECO:0000259" key="9">
    <source>
        <dbReference type="Pfam" id="PF02397"/>
    </source>
</evidence>
<feature type="region of interest" description="Disordered" evidence="7">
    <location>
        <begin position="1"/>
        <end position="23"/>
    </location>
</feature>
<sequence length="508" mass="54691">MTLTAGERVWGDQGDDRRGRALEPRRSWASSEPFVRRRTVLNSDPLAQADGWRAVRVRHALAVAGGDATVVGTTTAVVYRVHSGLLESLVVAGVAAAAFVLLVAFGGGYGRRQTGDGPGEFQVALRAALAFVVALILLGYVFRLDVPRSYVLVGVPVALALTWCVRLVAQRRLRRRRALGHAMQRTVVVGDPFAAGRLVRDLSRAPHHGYRIDGVCLPSVDLAHQVAGVPVLGAVADVVQVVADRGAEVVLVTGSCLSGEALRRLSWALSRAGARLVVVPDLVEVAGPRLTVRPAVGLSLLEVEVGAPRGRLLLKQAMDATMAGAALVVLSPVLLVAAAAVALTSPGGAVYRQTRVGRDGTTFTMYKLRTMYRDADERRAALLASGHRDGVLFKMADDPRVTPVGRVLRRFSIDELPQLLNIVRGEMAVVGPRPPLLEEVAVYPDEVQRRLHVKPGLTGLWQVSGRSDLSWEESVRLDLRYVDNWSVAMDMLIIWKTARAVLTGAGAY</sequence>
<organism evidence="10 11">
    <name type="scientific">Cellulomonas iranensis</name>
    <dbReference type="NCBI Taxonomy" id="76862"/>
    <lineage>
        <taxon>Bacteria</taxon>
        <taxon>Bacillati</taxon>
        <taxon>Actinomycetota</taxon>
        <taxon>Actinomycetes</taxon>
        <taxon>Micrococcales</taxon>
        <taxon>Cellulomonadaceae</taxon>
        <taxon>Cellulomonas</taxon>
    </lineage>
</organism>
<dbReference type="PANTHER" id="PTHR30576:SF10">
    <property type="entry name" value="SLL5057 PROTEIN"/>
    <property type="match status" value="1"/>
</dbReference>
<keyword evidence="6 8" id="KW-0472">Membrane</keyword>
<evidence type="ECO:0000256" key="3">
    <source>
        <dbReference type="ARBA" id="ARBA00022679"/>
    </source>
</evidence>
<accession>A0ABU0GHF5</accession>
<comment type="caution">
    <text evidence="10">The sequence shown here is derived from an EMBL/GenBank/DDBJ whole genome shotgun (WGS) entry which is preliminary data.</text>
</comment>
<dbReference type="NCBIfam" id="TIGR03025">
    <property type="entry name" value="EPS_sugtrans"/>
    <property type="match status" value="1"/>
</dbReference>
<evidence type="ECO:0000256" key="4">
    <source>
        <dbReference type="ARBA" id="ARBA00022692"/>
    </source>
</evidence>
<keyword evidence="4 8" id="KW-0812">Transmembrane</keyword>
<dbReference type="Proteomes" id="UP001240250">
    <property type="component" value="Unassembled WGS sequence"/>
</dbReference>
<reference evidence="10 11" key="1">
    <citation type="submission" date="2023-07" db="EMBL/GenBank/DDBJ databases">
        <title>Sequencing the genomes of 1000 actinobacteria strains.</title>
        <authorList>
            <person name="Klenk H.-P."/>
        </authorList>
    </citation>
    <scope>NUCLEOTIDE SEQUENCE [LARGE SCALE GENOMIC DNA]</scope>
    <source>
        <strain evidence="10 11">DSM 14785</strain>
    </source>
</reference>